<dbReference type="RefSeq" id="WP_118257177.1">
    <property type="nucleotide sequence ID" value="NZ_QRKN01000001.1"/>
</dbReference>
<gene>
    <name evidence="1" type="ORF">DW172_03190</name>
</gene>
<name>A0A414ZR12_9FIRM</name>
<sequence>MFELKVASTHEIIEKLEEYEKENGVGAIVSLSTMCRGDRTVQYVFEIANDSDGNRVLAPDKDRYKRTKIEISAVLDDSLFPNRYKILDK</sequence>
<dbReference type="Proteomes" id="UP000285865">
    <property type="component" value="Unassembled WGS sequence"/>
</dbReference>
<dbReference type="AlphaFoldDB" id="A0A414ZR12"/>
<dbReference type="EMBL" id="QRKN01000001">
    <property type="protein sequence ID" value="RHI25701.1"/>
    <property type="molecule type" value="Genomic_DNA"/>
</dbReference>
<protein>
    <submittedName>
        <fullName evidence="1">Uncharacterized protein</fullName>
    </submittedName>
</protein>
<comment type="caution">
    <text evidence="1">The sequence shown here is derived from an EMBL/GenBank/DDBJ whole genome shotgun (WGS) entry which is preliminary data.</text>
</comment>
<organism evidence="1 2">
    <name type="scientific">Agathobacter rectalis</name>
    <dbReference type="NCBI Taxonomy" id="39491"/>
    <lineage>
        <taxon>Bacteria</taxon>
        <taxon>Bacillati</taxon>
        <taxon>Bacillota</taxon>
        <taxon>Clostridia</taxon>
        <taxon>Lachnospirales</taxon>
        <taxon>Lachnospiraceae</taxon>
        <taxon>Agathobacter</taxon>
    </lineage>
</organism>
<proteinExistence type="predicted"/>
<evidence type="ECO:0000313" key="1">
    <source>
        <dbReference type="EMBL" id="RHI25701.1"/>
    </source>
</evidence>
<reference evidence="1 2" key="1">
    <citation type="submission" date="2018-08" db="EMBL/GenBank/DDBJ databases">
        <title>A genome reference for cultivated species of the human gut microbiota.</title>
        <authorList>
            <person name="Zou Y."/>
            <person name="Xue W."/>
            <person name="Luo G."/>
        </authorList>
    </citation>
    <scope>NUCLEOTIDE SEQUENCE [LARGE SCALE GENOMIC DNA]</scope>
    <source>
        <strain evidence="1 2">AM16-11</strain>
    </source>
</reference>
<evidence type="ECO:0000313" key="2">
    <source>
        <dbReference type="Proteomes" id="UP000285865"/>
    </source>
</evidence>
<accession>A0A414ZR12</accession>